<evidence type="ECO:0000256" key="3">
    <source>
        <dbReference type="SAM" id="MobiDB-lite"/>
    </source>
</evidence>
<dbReference type="InterPro" id="IPR000167">
    <property type="entry name" value="Dehydrin"/>
</dbReference>
<gene>
    <name evidence="4" type="ORF">M6B38_155470</name>
</gene>
<dbReference type="Proteomes" id="UP001140949">
    <property type="component" value="Unassembled WGS sequence"/>
</dbReference>
<feature type="compositionally biased region" description="Polar residues" evidence="3">
    <location>
        <begin position="1"/>
        <end position="14"/>
    </location>
</feature>
<proteinExistence type="inferred from homology"/>
<feature type="compositionally biased region" description="Polar residues" evidence="3">
    <location>
        <begin position="24"/>
        <end position="33"/>
    </location>
</feature>
<dbReference type="GO" id="GO:0005829">
    <property type="term" value="C:cytosol"/>
    <property type="evidence" value="ECO:0007669"/>
    <property type="project" value="TreeGrafter"/>
</dbReference>
<feature type="compositionally biased region" description="Basic and acidic residues" evidence="3">
    <location>
        <begin position="49"/>
        <end position="58"/>
    </location>
</feature>
<dbReference type="GO" id="GO:0009414">
    <property type="term" value="P:response to water deprivation"/>
    <property type="evidence" value="ECO:0007669"/>
    <property type="project" value="TreeGrafter"/>
</dbReference>
<feature type="region of interest" description="Disordered" evidence="3">
    <location>
        <begin position="1"/>
        <end position="104"/>
    </location>
</feature>
<comment type="similarity">
    <text evidence="1 2">Belongs to the plant dehydrin family.</text>
</comment>
<comment type="caution">
    <text evidence="4">The sequence shown here is derived from an EMBL/GenBank/DDBJ whole genome shotgun (WGS) entry which is preliminary data.</text>
</comment>
<dbReference type="PANTHER" id="PTHR33346:SF42">
    <property type="entry name" value="DEHYDRIN XERO 1"/>
    <property type="match status" value="1"/>
</dbReference>
<sequence length="104" mass="10773">MDTKGNQVGQTDAYGTTGELGGNNPLQQQTQPQMVKEKIMEKLPGGHKTAGEHGHGQQEHAGGGCGTATTTPATGGTHPAGAQPQHAEKKGMVEKIKEKLPGQH</sequence>
<reference evidence="4" key="2">
    <citation type="submission" date="2023-04" db="EMBL/GenBank/DDBJ databases">
        <authorList>
            <person name="Bruccoleri R.E."/>
            <person name="Oakeley E.J."/>
            <person name="Faust A.-M."/>
            <person name="Dessus-Babus S."/>
            <person name="Altorfer M."/>
            <person name="Burckhardt D."/>
            <person name="Oertli M."/>
            <person name="Naumann U."/>
            <person name="Petersen F."/>
            <person name="Wong J."/>
        </authorList>
    </citation>
    <scope>NUCLEOTIDE SEQUENCE</scope>
    <source>
        <strain evidence="4">GSM-AAB239-AS_SAM_17_03QT</strain>
        <tissue evidence="4">Leaf</tissue>
    </source>
</reference>
<evidence type="ECO:0000256" key="2">
    <source>
        <dbReference type="RuleBase" id="RU003995"/>
    </source>
</evidence>
<protein>
    <submittedName>
        <fullName evidence="4">Dehydrin DHN4</fullName>
    </submittedName>
</protein>
<accession>A0AAX6F4Q3</accession>
<evidence type="ECO:0000256" key="1">
    <source>
        <dbReference type="ARBA" id="ARBA00008403"/>
    </source>
</evidence>
<reference evidence="4" key="1">
    <citation type="journal article" date="2023" name="GigaByte">
        <title>Genome assembly of the bearded iris, Iris pallida Lam.</title>
        <authorList>
            <person name="Bruccoleri R.E."/>
            <person name="Oakeley E.J."/>
            <person name="Faust A.M.E."/>
            <person name="Altorfer M."/>
            <person name="Dessus-Babus S."/>
            <person name="Burckhardt D."/>
            <person name="Oertli M."/>
            <person name="Naumann U."/>
            <person name="Petersen F."/>
            <person name="Wong J."/>
        </authorList>
    </citation>
    <scope>NUCLEOTIDE SEQUENCE</scope>
    <source>
        <strain evidence="4">GSM-AAB239-AS_SAM_17_03QT</strain>
    </source>
</reference>
<evidence type="ECO:0000313" key="5">
    <source>
        <dbReference type="Proteomes" id="UP001140949"/>
    </source>
</evidence>
<dbReference type="EMBL" id="JANAVB010031819">
    <property type="protein sequence ID" value="KAJ6811158.1"/>
    <property type="molecule type" value="Genomic_DNA"/>
</dbReference>
<dbReference type="GO" id="GO:0009631">
    <property type="term" value="P:cold acclimation"/>
    <property type="evidence" value="ECO:0007669"/>
    <property type="project" value="TreeGrafter"/>
</dbReference>
<feature type="compositionally biased region" description="Low complexity" evidence="3">
    <location>
        <begin position="67"/>
        <end position="82"/>
    </location>
</feature>
<keyword evidence="5" id="KW-1185">Reference proteome</keyword>
<organism evidence="4 5">
    <name type="scientific">Iris pallida</name>
    <name type="common">Sweet iris</name>
    <dbReference type="NCBI Taxonomy" id="29817"/>
    <lineage>
        <taxon>Eukaryota</taxon>
        <taxon>Viridiplantae</taxon>
        <taxon>Streptophyta</taxon>
        <taxon>Embryophyta</taxon>
        <taxon>Tracheophyta</taxon>
        <taxon>Spermatophyta</taxon>
        <taxon>Magnoliopsida</taxon>
        <taxon>Liliopsida</taxon>
        <taxon>Asparagales</taxon>
        <taxon>Iridaceae</taxon>
        <taxon>Iridoideae</taxon>
        <taxon>Irideae</taxon>
        <taxon>Iris</taxon>
    </lineage>
</organism>
<dbReference type="PROSITE" id="PS00823">
    <property type="entry name" value="DEHYDRIN_2"/>
    <property type="match status" value="1"/>
</dbReference>
<feature type="compositionally biased region" description="Basic and acidic residues" evidence="3">
    <location>
        <begin position="86"/>
        <end position="104"/>
    </location>
</feature>
<dbReference type="Pfam" id="PF00257">
    <property type="entry name" value="Dehydrin"/>
    <property type="match status" value="1"/>
</dbReference>
<evidence type="ECO:0000313" key="4">
    <source>
        <dbReference type="EMBL" id="KAJ6811158.1"/>
    </source>
</evidence>
<dbReference type="AlphaFoldDB" id="A0AAX6F4Q3"/>
<dbReference type="PANTHER" id="PTHR33346">
    <property type="entry name" value="DEHYDRIN XERO 2-RELATED"/>
    <property type="match status" value="1"/>
</dbReference>
<dbReference type="InterPro" id="IPR030513">
    <property type="entry name" value="Dehydrin_CS"/>
</dbReference>
<name>A0AAX6F4Q3_IRIPA</name>
<dbReference type="GO" id="GO:0009737">
    <property type="term" value="P:response to abscisic acid"/>
    <property type="evidence" value="ECO:0007669"/>
    <property type="project" value="TreeGrafter"/>
</dbReference>